<evidence type="ECO:0000313" key="1">
    <source>
        <dbReference type="EMBL" id="KAA0257211.1"/>
    </source>
</evidence>
<evidence type="ECO:0000313" key="2">
    <source>
        <dbReference type="Proteomes" id="UP000322876"/>
    </source>
</evidence>
<gene>
    <name evidence="1" type="ORF">FHQ18_11645</name>
</gene>
<reference evidence="1 2" key="1">
    <citation type="submission" date="2019-06" db="EMBL/GenBank/DDBJ databases">
        <title>Genomic insights into carbon and energy metabolism of Deferribacter autotrophicus revealed new metabolic traits in the phylum Deferribacteres.</title>
        <authorList>
            <person name="Slobodkin A.I."/>
            <person name="Slobodkina G.B."/>
            <person name="Allioux M."/>
            <person name="Alain K."/>
            <person name="Jebbar M."/>
            <person name="Shadrin V."/>
            <person name="Kublanov I.V."/>
            <person name="Toshchakov S.V."/>
            <person name="Bonch-Osmolovskaya E.A."/>
        </authorList>
    </citation>
    <scope>NUCLEOTIDE SEQUENCE [LARGE SCALE GENOMIC DNA]</scope>
    <source>
        <strain evidence="1 2">SL50</strain>
    </source>
</reference>
<dbReference type="PANTHER" id="PTHR35861:SF2">
    <property type="entry name" value="FELS-2 PROPHAGE PROTEIN"/>
    <property type="match status" value="1"/>
</dbReference>
<dbReference type="AlphaFoldDB" id="A0A5A8F1E7"/>
<dbReference type="OrthoDB" id="9767864at2"/>
<keyword evidence="2" id="KW-1185">Reference proteome</keyword>
<evidence type="ECO:0008006" key="3">
    <source>
        <dbReference type="Google" id="ProtNLM"/>
    </source>
</evidence>
<protein>
    <recommendedName>
        <fullName evidence="3">Phage tail protein</fullName>
    </recommendedName>
</protein>
<proteinExistence type="predicted"/>
<name>A0A5A8F1E7_9BACT</name>
<dbReference type="RefSeq" id="WP_149267352.1">
    <property type="nucleotide sequence ID" value="NZ_VFJB01000009.1"/>
</dbReference>
<dbReference type="InterPro" id="IPR052042">
    <property type="entry name" value="Tail_sheath_structural"/>
</dbReference>
<dbReference type="EMBL" id="VFJB01000009">
    <property type="protein sequence ID" value="KAA0257211.1"/>
    <property type="molecule type" value="Genomic_DNA"/>
</dbReference>
<sequence length="380" mass="42027">MSYFAGVRTFDIPTSLVPPVRVNNPVVAFGTSLNNPIGPKLIFSFDEYEQVFGYDGDYTKHTLDEVADVAFKLYKVTPVVFVSIGADATDTVNITSTTVIDAINANLDNIFFLFREVPGTLIAPGFSKDPSVAIAMAAAMETVSTLFKGMAIADIPDTIAYADVPNYKTINNLVDDNLILTYPAVTFEGKAHNLSTHLAFQQAFIDGKNEGIPYQVASNQRLLIDGCSQVLTLTAANFLRGNGVVTVLNFIGGFTSWGDRTSVYPGNTDPVECQIPIRRMFNYLNEVLVRTYWQKVDVPLNMRVLKTIRDSVNTMLDGWTAREIINGGRCEILESENPTTDLIDGIARLHIYWAPPGALREIDFYKEYDVNYIQSIVGQL</sequence>
<accession>A0A5A8F1E7</accession>
<comment type="caution">
    <text evidence="1">The sequence shown here is derived from an EMBL/GenBank/DDBJ whole genome shotgun (WGS) entry which is preliminary data.</text>
</comment>
<dbReference type="PANTHER" id="PTHR35861">
    <property type="match status" value="1"/>
</dbReference>
<organism evidence="1 2">
    <name type="scientific">Deferribacter autotrophicus</name>
    <dbReference type="NCBI Taxonomy" id="500465"/>
    <lineage>
        <taxon>Bacteria</taxon>
        <taxon>Pseudomonadati</taxon>
        <taxon>Deferribacterota</taxon>
        <taxon>Deferribacteres</taxon>
        <taxon>Deferribacterales</taxon>
        <taxon>Deferribacteraceae</taxon>
        <taxon>Deferribacter</taxon>
    </lineage>
</organism>
<dbReference type="Proteomes" id="UP000322876">
    <property type="component" value="Unassembled WGS sequence"/>
</dbReference>